<dbReference type="CDD" id="cd09172">
    <property type="entry name" value="PLDc_Nuc_like_unchar1_1"/>
    <property type="match status" value="1"/>
</dbReference>
<comment type="similarity">
    <text evidence="2">Belongs to the phospholipase D family.</text>
</comment>
<evidence type="ECO:0000256" key="4">
    <source>
        <dbReference type="ARBA" id="ARBA00022801"/>
    </source>
</evidence>
<evidence type="ECO:0000256" key="3">
    <source>
        <dbReference type="ARBA" id="ARBA00012027"/>
    </source>
</evidence>
<dbReference type="RefSeq" id="WP_102065898.1">
    <property type="nucleotide sequence ID" value="NZ_PKQE01000002.1"/>
</dbReference>
<keyword evidence="6" id="KW-0443">Lipid metabolism</keyword>
<dbReference type="PANTHER" id="PTHR43856">
    <property type="entry name" value="CARDIOLIPIN HYDROLASE"/>
    <property type="match status" value="1"/>
</dbReference>
<evidence type="ECO:0000313" key="9">
    <source>
        <dbReference type="Proteomes" id="UP000234456"/>
    </source>
</evidence>
<dbReference type="EC" id="3.1.4.4" evidence="3"/>
<proteinExistence type="inferred from homology"/>
<sequence length="591" mass="64233">MATSVESFQVKVYQGDSAVLFAFDVADADRADLAGFAIECTPQGGAPYWVPNRLTFDTPIHADAPLKAGHYADSIDAPFQSFHWVHFPPHAAAQLTYTVHARYFVSTDPVRLETRATRTVTVTVTLQQPMSDWATVGMVRGYVSSQAFIDHYGGNTALAPDKRAQTKSPLLYDTQPYQNKYAYLGATGRRLIIDLLNQCHASEGYGIDVLAYDLDEPDIIRAIAWLAQNGRKVRVIQDNYVGNGASPTGHGTDNAFETQATDYFRQAGADVRRTHLARFQHHKAILLRDAAGKPVRVLAGSANFSLRGLYVQANSVLVFEQDAAQLYAQVFERLWGWIGQYGEDAAGSRKVAAAFRADALSANWQAVPQGSTPRARFGFSPHQTDALLTEAADRVKGALSSVLFAVMATDGGGEMLTTLEQVVPHKAGLLSLGVIDKQGGVDAFAAGRDVPSQTVSFAYLKDEAPAPFKQEVDAGTGQHIHHKFVVCDFNGDEPVVFCGSSNLSKGGEEQNGDSLIAIYDPAIVTAYAIEAIRLFDHYRFRAGESKATADKPLVLKPTGAWADPYYDPQNIKFTERTLFAKSGTAQEAVVA</sequence>
<organism evidence="8 9">
    <name type="scientific">Ralstonia pickettii</name>
    <name type="common">Burkholderia pickettii</name>
    <dbReference type="NCBI Taxonomy" id="329"/>
    <lineage>
        <taxon>Bacteria</taxon>
        <taxon>Pseudomonadati</taxon>
        <taxon>Pseudomonadota</taxon>
        <taxon>Betaproteobacteria</taxon>
        <taxon>Burkholderiales</taxon>
        <taxon>Burkholderiaceae</taxon>
        <taxon>Ralstonia</taxon>
    </lineage>
</organism>
<keyword evidence="5" id="KW-0442">Lipid degradation</keyword>
<dbReference type="Pfam" id="PF13091">
    <property type="entry name" value="PLDc_2"/>
    <property type="match status" value="2"/>
</dbReference>
<dbReference type="InterPro" id="IPR025202">
    <property type="entry name" value="PLD-like_dom"/>
</dbReference>
<comment type="catalytic activity">
    <reaction evidence="1">
        <text>a 1,2-diacyl-sn-glycero-3-phosphocholine + H2O = a 1,2-diacyl-sn-glycero-3-phosphate + choline + H(+)</text>
        <dbReference type="Rhea" id="RHEA:14445"/>
        <dbReference type="ChEBI" id="CHEBI:15354"/>
        <dbReference type="ChEBI" id="CHEBI:15377"/>
        <dbReference type="ChEBI" id="CHEBI:15378"/>
        <dbReference type="ChEBI" id="CHEBI:57643"/>
        <dbReference type="ChEBI" id="CHEBI:58608"/>
        <dbReference type="EC" id="3.1.4.4"/>
    </reaction>
</comment>
<dbReference type="Proteomes" id="UP000234456">
    <property type="component" value="Unassembled WGS sequence"/>
</dbReference>
<evidence type="ECO:0000256" key="5">
    <source>
        <dbReference type="ARBA" id="ARBA00022963"/>
    </source>
</evidence>
<dbReference type="AlphaFoldDB" id="A0A2N4TT15"/>
<dbReference type="SUPFAM" id="SSF56024">
    <property type="entry name" value="Phospholipase D/nuclease"/>
    <property type="match status" value="2"/>
</dbReference>
<comment type="caution">
    <text evidence="8">The sequence shown here is derived from an EMBL/GenBank/DDBJ whole genome shotgun (WGS) entry which is preliminary data.</text>
</comment>
<dbReference type="PANTHER" id="PTHR43856:SF1">
    <property type="entry name" value="MITOCHONDRIAL CARDIOLIPIN HYDROLASE"/>
    <property type="match status" value="1"/>
</dbReference>
<name>A0A2N4TT15_RALPI</name>
<dbReference type="GO" id="GO:0004630">
    <property type="term" value="F:phospholipase D activity"/>
    <property type="evidence" value="ECO:0007669"/>
    <property type="project" value="UniProtKB-EC"/>
</dbReference>
<feature type="domain" description="Phospholipase D-like" evidence="7">
    <location>
        <begin position="193"/>
        <end position="335"/>
    </location>
</feature>
<feature type="domain" description="Phospholipase D-like" evidence="7">
    <location>
        <begin position="477"/>
        <end position="528"/>
    </location>
</feature>
<evidence type="ECO:0000313" key="8">
    <source>
        <dbReference type="EMBL" id="PLC42854.1"/>
    </source>
</evidence>
<keyword evidence="4" id="KW-0378">Hydrolase</keyword>
<reference evidence="8 9" key="1">
    <citation type="submission" date="2017-12" db="EMBL/GenBank/DDBJ databases">
        <title>Draft genome sequence of Ralstonia pickettii 52.</title>
        <authorList>
            <person name="Zheng B."/>
        </authorList>
    </citation>
    <scope>NUCLEOTIDE SEQUENCE [LARGE SCALE GENOMIC DNA]</scope>
    <source>
        <strain evidence="8 9">52</strain>
    </source>
</reference>
<dbReference type="OrthoDB" id="9789376at2"/>
<dbReference type="Gene3D" id="3.30.870.10">
    <property type="entry name" value="Endonuclease Chain A"/>
    <property type="match status" value="2"/>
</dbReference>
<accession>A0A2N4TT15</accession>
<evidence type="ECO:0000259" key="7">
    <source>
        <dbReference type="Pfam" id="PF13091"/>
    </source>
</evidence>
<protein>
    <recommendedName>
        <fullName evidence="3">phospholipase D</fullName>
        <ecNumber evidence="3">3.1.4.4</ecNumber>
    </recommendedName>
</protein>
<evidence type="ECO:0000256" key="2">
    <source>
        <dbReference type="ARBA" id="ARBA00008664"/>
    </source>
</evidence>
<dbReference type="InterPro" id="IPR051406">
    <property type="entry name" value="PLD_domain"/>
</dbReference>
<dbReference type="GO" id="GO:0016891">
    <property type="term" value="F:RNA endonuclease activity producing 5'-phosphomonoesters, hydrolytic mechanism"/>
    <property type="evidence" value="ECO:0007669"/>
    <property type="project" value="TreeGrafter"/>
</dbReference>
<evidence type="ECO:0000256" key="1">
    <source>
        <dbReference type="ARBA" id="ARBA00000798"/>
    </source>
</evidence>
<dbReference type="GO" id="GO:0016042">
    <property type="term" value="P:lipid catabolic process"/>
    <property type="evidence" value="ECO:0007669"/>
    <property type="project" value="UniProtKB-KW"/>
</dbReference>
<dbReference type="CDD" id="cd09173">
    <property type="entry name" value="PLDc_Nuc_like_unchar1_2"/>
    <property type="match status" value="1"/>
</dbReference>
<dbReference type="EMBL" id="PKQE01000002">
    <property type="protein sequence ID" value="PLC42854.1"/>
    <property type="molecule type" value="Genomic_DNA"/>
</dbReference>
<gene>
    <name evidence="8" type="ORF">C0Q88_13090</name>
</gene>
<evidence type="ECO:0000256" key="6">
    <source>
        <dbReference type="ARBA" id="ARBA00023098"/>
    </source>
</evidence>